<reference evidence="3 4" key="1">
    <citation type="submission" date="2024-01" db="EMBL/GenBank/DDBJ databases">
        <title>The complete chloroplast genome sequence of Lithospermum erythrorhizon: insights into the phylogenetic relationship among Boraginaceae species and the maternal lineages of purple gromwells.</title>
        <authorList>
            <person name="Okada T."/>
            <person name="Watanabe K."/>
        </authorList>
    </citation>
    <scope>NUCLEOTIDE SEQUENCE [LARGE SCALE GENOMIC DNA]</scope>
</reference>
<feature type="domain" description="Reverse transcriptase zinc-binding" evidence="2">
    <location>
        <begin position="20"/>
        <end position="88"/>
    </location>
</feature>
<dbReference type="AlphaFoldDB" id="A0AAV3PEC8"/>
<gene>
    <name evidence="3" type="ORF">LIER_43070</name>
</gene>
<evidence type="ECO:0000313" key="4">
    <source>
        <dbReference type="Proteomes" id="UP001454036"/>
    </source>
</evidence>
<dbReference type="Pfam" id="PF13966">
    <property type="entry name" value="zf-RVT"/>
    <property type="match status" value="1"/>
</dbReference>
<dbReference type="Proteomes" id="UP001454036">
    <property type="component" value="Unassembled WGS sequence"/>
</dbReference>
<evidence type="ECO:0000259" key="2">
    <source>
        <dbReference type="Pfam" id="PF13966"/>
    </source>
</evidence>
<dbReference type="InterPro" id="IPR026960">
    <property type="entry name" value="RVT-Znf"/>
</dbReference>
<evidence type="ECO:0000313" key="3">
    <source>
        <dbReference type="EMBL" id="GAA0149715.1"/>
    </source>
</evidence>
<name>A0AAV3PEC8_LITER</name>
<protein>
    <recommendedName>
        <fullName evidence="2">Reverse transcriptase zinc-binding domain-containing protein</fullName>
    </recommendedName>
</protein>
<accession>A0AAV3PEC8</accession>
<organism evidence="3 4">
    <name type="scientific">Lithospermum erythrorhizon</name>
    <name type="common">Purple gromwell</name>
    <name type="synonym">Lithospermum officinale var. erythrorhizon</name>
    <dbReference type="NCBI Taxonomy" id="34254"/>
    <lineage>
        <taxon>Eukaryota</taxon>
        <taxon>Viridiplantae</taxon>
        <taxon>Streptophyta</taxon>
        <taxon>Embryophyta</taxon>
        <taxon>Tracheophyta</taxon>
        <taxon>Spermatophyta</taxon>
        <taxon>Magnoliopsida</taxon>
        <taxon>eudicotyledons</taxon>
        <taxon>Gunneridae</taxon>
        <taxon>Pentapetalae</taxon>
        <taxon>asterids</taxon>
        <taxon>lamiids</taxon>
        <taxon>Boraginales</taxon>
        <taxon>Boraginaceae</taxon>
        <taxon>Boraginoideae</taxon>
        <taxon>Lithospermeae</taxon>
        <taxon>Lithospermum</taxon>
    </lineage>
</organism>
<keyword evidence="4" id="KW-1185">Reference proteome</keyword>
<sequence length="89" mass="10218">MKENGELGGKGIGEGSHGTTQETCWKSVWSLKVPPWVKIFLWKAYHNILPTKDRLQRKGVMMESSCVFCNNEREELVHLLVTCPIVNRF</sequence>
<dbReference type="EMBL" id="BAABME010032496">
    <property type="protein sequence ID" value="GAA0149715.1"/>
    <property type="molecule type" value="Genomic_DNA"/>
</dbReference>
<feature type="region of interest" description="Disordered" evidence="1">
    <location>
        <begin position="1"/>
        <end position="20"/>
    </location>
</feature>
<proteinExistence type="predicted"/>
<feature type="compositionally biased region" description="Gly residues" evidence="1">
    <location>
        <begin position="1"/>
        <end position="16"/>
    </location>
</feature>
<evidence type="ECO:0000256" key="1">
    <source>
        <dbReference type="SAM" id="MobiDB-lite"/>
    </source>
</evidence>
<comment type="caution">
    <text evidence="3">The sequence shown here is derived from an EMBL/GenBank/DDBJ whole genome shotgun (WGS) entry which is preliminary data.</text>
</comment>